<dbReference type="Pfam" id="PF19328">
    <property type="entry name" value="DAP_DH_C"/>
    <property type="match status" value="1"/>
</dbReference>
<dbReference type="Gene3D" id="3.40.50.720">
    <property type="entry name" value="NAD(P)-binding Rossmann-like Domain"/>
    <property type="match status" value="1"/>
</dbReference>
<sequence length="367" mass="39040">MHNTSPYRVVQWTTGNVGKSSVQAITANPTLELVGCYAWSDAKSGRDVGELVGLEPLGVTATNDIDALLALKPDCVVYNPMWIDVDELVRILSAGVNVVTSASFITGQNLGEGRARIEEACKSGGSTMFGSGVSPGFAELLAIVAATACDRVDKVIIQETADTTLYDSPETERPVGFDMAIDDPALEPMAATGTAVFAEAVQLVADSLGVELDEIRCVSEYAQTTEDLPMASWTIKAGHVAGVYASWRGIANGKTVIDINVRWKKGQTLEPDWKLDGDGWTITIEGRPTVTMNVGFLPPPDLIENAKTLEDFFVLGHIMTAMPPIHAISAVVAARPGIATYNDLNLPKARGVVPRGSGSQTQRLPLA</sequence>
<dbReference type="InterPro" id="IPR000846">
    <property type="entry name" value="DapB_N"/>
</dbReference>
<reference evidence="5 6" key="1">
    <citation type="journal article" date="2019" name="Emerg. Microbes Infect.">
        <title>Comprehensive subspecies identification of 175 nontuberculous mycobacteria species based on 7547 genomic profiles.</title>
        <authorList>
            <person name="Matsumoto Y."/>
            <person name="Kinjo T."/>
            <person name="Motooka D."/>
            <person name="Nabeya D."/>
            <person name="Jung N."/>
            <person name="Uechi K."/>
            <person name="Horii T."/>
            <person name="Iida T."/>
            <person name="Fujita J."/>
            <person name="Nakamura S."/>
        </authorList>
    </citation>
    <scope>NUCLEOTIDE SEQUENCE [LARGE SCALE GENOMIC DNA]</scope>
    <source>
        <strain evidence="5 6">JCM 30395</strain>
    </source>
</reference>
<dbReference type="InterPro" id="IPR045760">
    <property type="entry name" value="DAP_DH_C"/>
</dbReference>
<dbReference type="InterPro" id="IPR036291">
    <property type="entry name" value="NAD(P)-bd_dom_sf"/>
</dbReference>
<dbReference type="AlphaFoldDB" id="A0A7I7SPJ5"/>
<keyword evidence="1" id="KW-0521">NADP</keyword>
<protein>
    <submittedName>
        <fullName evidence="5">Dihydrodipicolinate reductase</fullName>
    </submittedName>
</protein>
<dbReference type="EMBL" id="AP022595">
    <property type="protein sequence ID" value="BBY58129.1"/>
    <property type="molecule type" value="Genomic_DNA"/>
</dbReference>
<gene>
    <name evidence="5" type="primary">dapB_1</name>
    <name evidence="5" type="ORF">MSAR_12650</name>
</gene>
<dbReference type="CDD" id="cd24146">
    <property type="entry name" value="nat-AmDH_N_like"/>
    <property type="match status" value="1"/>
</dbReference>
<organism evidence="5 6">
    <name type="scientific">Mycolicibacterium sarraceniae</name>
    <dbReference type="NCBI Taxonomy" id="1534348"/>
    <lineage>
        <taxon>Bacteria</taxon>
        <taxon>Bacillati</taxon>
        <taxon>Actinomycetota</taxon>
        <taxon>Actinomycetes</taxon>
        <taxon>Mycobacteriales</taxon>
        <taxon>Mycobacteriaceae</taxon>
        <taxon>Mycolicibacterium</taxon>
    </lineage>
</organism>
<dbReference type="GO" id="GO:0008839">
    <property type="term" value="F:4-hydroxy-tetrahydrodipicolinate reductase"/>
    <property type="evidence" value="ECO:0007669"/>
    <property type="project" value="InterPro"/>
</dbReference>
<proteinExistence type="predicted"/>
<dbReference type="GO" id="GO:0009089">
    <property type="term" value="P:lysine biosynthetic process via diaminopimelate"/>
    <property type="evidence" value="ECO:0007669"/>
    <property type="project" value="InterPro"/>
</dbReference>
<dbReference type="KEGG" id="msar:MSAR_12650"/>
<feature type="domain" description="2,4-diaminopentanoate dehydrogenase C-terminal" evidence="4">
    <location>
        <begin position="140"/>
        <end position="349"/>
    </location>
</feature>
<name>A0A7I7SPJ5_9MYCO</name>
<feature type="domain" description="Dihydrodipicolinate reductase N-terminal" evidence="3">
    <location>
        <begin position="14"/>
        <end position="77"/>
    </location>
</feature>
<keyword evidence="6" id="KW-1185">Reference proteome</keyword>
<evidence type="ECO:0000256" key="2">
    <source>
        <dbReference type="ARBA" id="ARBA00023002"/>
    </source>
</evidence>
<dbReference type="RefSeq" id="WP_163695288.1">
    <property type="nucleotide sequence ID" value="NZ_AP022595.1"/>
</dbReference>
<keyword evidence="2" id="KW-0560">Oxidoreductase</keyword>
<evidence type="ECO:0000259" key="3">
    <source>
        <dbReference type="Pfam" id="PF01113"/>
    </source>
</evidence>
<evidence type="ECO:0000256" key="1">
    <source>
        <dbReference type="ARBA" id="ARBA00022857"/>
    </source>
</evidence>
<evidence type="ECO:0000313" key="6">
    <source>
        <dbReference type="Proteomes" id="UP000466445"/>
    </source>
</evidence>
<accession>A0A7I7SPJ5</accession>
<evidence type="ECO:0000259" key="4">
    <source>
        <dbReference type="Pfam" id="PF19328"/>
    </source>
</evidence>
<dbReference type="Proteomes" id="UP000466445">
    <property type="component" value="Chromosome"/>
</dbReference>
<dbReference type="Pfam" id="PF01113">
    <property type="entry name" value="DapB_N"/>
    <property type="match status" value="1"/>
</dbReference>
<evidence type="ECO:0000313" key="5">
    <source>
        <dbReference type="EMBL" id="BBY58129.1"/>
    </source>
</evidence>
<dbReference type="SUPFAM" id="SSF51735">
    <property type="entry name" value="NAD(P)-binding Rossmann-fold domains"/>
    <property type="match status" value="1"/>
</dbReference>